<keyword evidence="1" id="KW-0648">Protein biosynthesis</keyword>
<dbReference type="GO" id="GO:0003746">
    <property type="term" value="F:translation elongation factor activity"/>
    <property type="evidence" value="ECO:0007669"/>
    <property type="project" value="UniProtKB-KW"/>
</dbReference>
<evidence type="ECO:0000313" key="1">
    <source>
        <dbReference type="EMBL" id="EQD32316.1"/>
    </source>
</evidence>
<reference evidence="1" key="1">
    <citation type="submission" date="2013-08" db="EMBL/GenBank/DDBJ databases">
        <authorList>
            <person name="Mendez C."/>
            <person name="Richter M."/>
            <person name="Ferrer M."/>
            <person name="Sanchez J."/>
        </authorList>
    </citation>
    <scope>NUCLEOTIDE SEQUENCE</scope>
</reference>
<reference evidence="1" key="2">
    <citation type="journal article" date="2014" name="ISME J.">
        <title>Microbial stratification in low pH oxic and suboxic macroscopic growths along an acid mine drainage.</title>
        <authorList>
            <person name="Mendez-Garcia C."/>
            <person name="Mesa V."/>
            <person name="Sprenger R.R."/>
            <person name="Richter M."/>
            <person name="Diez M.S."/>
            <person name="Solano J."/>
            <person name="Bargiela R."/>
            <person name="Golyshina O.V."/>
            <person name="Manteca A."/>
            <person name="Ramos J.L."/>
            <person name="Gallego J.R."/>
            <person name="Llorente I."/>
            <person name="Martins Dos Santos V.A."/>
            <person name="Jensen O.N."/>
            <person name="Pelaez A.I."/>
            <person name="Sanchez J."/>
            <person name="Ferrer M."/>
        </authorList>
    </citation>
    <scope>NUCLEOTIDE SEQUENCE</scope>
</reference>
<keyword evidence="1" id="KW-0251">Elongation factor</keyword>
<gene>
    <name evidence="1" type="ORF">B1B_17741</name>
</gene>
<sequence>MNSLTAFTYNAEEFLREVSKKGTASDIEFHERKSDDSILTFISPLRYPEKISSLTDSIYAADVSVINVSA</sequence>
<feature type="non-terminal residue" evidence="1">
    <location>
        <position position="70"/>
    </location>
</feature>
<comment type="caution">
    <text evidence="1">The sequence shown here is derived from an EMBL/GenBank/DDBJ whole genome shotgun (WGS) entry which is preliminary data.</text>
</comment>
<name>T0YAS6_9ZZZZ</name>
<dbReference type="EMBL" id="AUZY01011868">
    <property type="protein sequence ID" value="EQD32316.1"/>
    <property type="molecule type" value="Genomic_DNA"/>
</dbReference>
<dbReference type="AlphaFoldDB" id="T0YAS6"/>
<proteinExistence type="predicted"/>
<protein>
    <submittedName>
        <fullName evidence="1">Translation elongation factor EF Tu-like protein</fullName>
    </submittedName>
</protein>
<accession>T0YAS6</accession>
<organism evidence="1">
    <name type="scientific">mine drainage metagenome</name>
    <dbReference type="NCBI Taxonomy" id="410659"/>
    <lineage>
        <taxon>unclassified sequences</taxon>
        <taxon>metagenomes</taxon>
        <taxon>ecological metagenomes</taxon>
    </lineage>
</organism>